<dbReference type="Pfam" id="PF16729">
    <property type="entry name" value="DUF5067"/>
    <property type="match status" value="1"/>
</dbReference>
<keyword evidence="6" id="KW-1185">Reference proteome</keyword>
<feature type="signal peptide" evidence="3">
    <location>
        <begin position="1"/>
        <end position="20"/>
    </location>
</feature>
<evidence type="ECO:0000259" key="4">
    <source>
        <dbReference type="Pfam" id="PF16729"/>
    </source>
</evidence>
<feature type="domain" description="DUF5067" evidence="4">
    <location>
        <begin position="49"/>
        <end position="176"/>
    </location>
</feature>
<accession>A0ABQ5TJW7</accession>
<evidence type="ECO:0000313" key="5">
    <source>
        <dbReference type="EMBL" id="GLO66300.1"/>
    </source>
</evidence>
<dbReference type="InterPro" id="IPR031989">
    <property type="entry name" value="DUF5067"/>
</dbReference>
<evidence type="ECO:0000313" key="6">
    <source>
        <dbReference type="Proteomes" id="UP001275436"/>
    </source>
</evidence>
<dbReference type="PROSITE" id="PS51257">
    <property type="entry name" value="PROKAR_LIPOPROTEIN"/>
    <property type="match status" value="1"/>
</dbReference>
<organism evidence="5 6">
    <name type="scientific">Oceanobacillus kimchii</name>
    <dbReference type="NCBI Taxonomy" id="746691"/>
    <lineage>
        <taxon>Bacteria</taxon>
        <taxon>Bacillati</taxon>
        <taxon>Bacillota</taxon>
        <taxon>Bacilli</taxon>
        <taxon>Bacillales</taxon>
        <taxon>Bacillaceae</taxon>
        <taxon>Oceanobacillus</taxon>
    </lineage>
</organism>
<proteinExistence type="predicted"/>
<dbReference type="Gene3D" id="2.60.40.1240">
    <property type="match status" value="1"/>
</dbReference>
<gene>
    <name evidence="5" type="ORF">MACH08_20840</name>
</gene>
<feature type="chain" id="PRO_5046850518" description="DUF5067 domain-containing protein" evidence="3">
    <location>
        <begin position="21"/>
        <end position="193"/>
    </location>
</feature>
<evidence type="ECO:0000256" key="3">
    <source>
        <dbReference type="SAM" id="SignalP"/>
    </source>
</evidence>
<evidence type="ECO:0000256" key="2">
    <source>
        <dbReference type="SAM" id="MobiDB-lite"/>
    </source>
</evidence>
<dbReference type="RefSeq" id="WP_017796766.1">
    <property type="nucleotide sequence ID" value="NZ_BSKO01000001.1"/>
</dbReference>
<sequence>MKKYLFTLIAGLLLILAACGDSSDSEDATAEASDTSNETTEESSTNDKEEAGEENTEVYFKDNEAKIEDLKIQIKDTKVIDVGEPGNEYGEKPVFAIWYEVTNLSDKELDPTTAWMAMFTAIQDNDPNAVNELGVGMLPDQAHSDTQLATIKENGTVENSIAYELDDLETPVTLVATQGIMGDEIGSQDYEIK</sequence>
<name>A0ABQ5TJW7_9BACI</name>
<protein>
    <recommendedName>
        <fullName evidence="4">DUF5067 domain-containing protein</fullName>
    </recommendedName>
</protein>
<dbReference type="InterPro" id="IPR029050">
    <property type="entry name" value="Immunoprotect_excell_Ig-like"/>
</dbReference>
<comment type="caution">
    <text evidence="5">The sequence shown here is derived from an EMBL/GenBank/DDBJ whole genome shotgun (WGS) entry which is preliminary data.</text>
</comment>
<reference evidence="5 6" key="1">
    <citation type="submission" date="2023-02" db="EMBL/GenBank/DDBJ databases">
        <title>Oceanobacillus kimchii IFOP_LL358 isolated form Alexandrium catenella lab strain.</title>
        <authorList>
            <person name="Gajardo G."/>
            <person name="Ueki S."/>
            <person name="Maruyama F."/>
        </authorList>
    </citation>
    <scope>NUCLEOTIDE SEQUENCE [LARGE SCALE GENOMIC DNA]</scope>
    <source>
        <strain evidence="5 6">IFOP_LL358</strain>
    </source>
</reference>
<feature type="region of interest" description="Disordered" evidence="2">
    <location>
        <begin position="24"/>
        <end position="57"/>
    </location>
</feature>
<dbReference type="Proteomes" id="UP001275436">
    <property type="component" value="Unassembled WGS sequence"/>
</dbReference>
<dbReference type="EMBL" id="BSKO01000001">
    <property type="protein sequence ID" value="GLO66300.1"/>
    <property type="molecule type" value="Genomic_DNA"/>
</dbReference>
<evidence type="ECO:0000256" key="1">
    <source>
        <dbReference type="ARBA" id="ARBA00022729"/>
    </source>
</evidence>
<keyword evidence="1 3" id="KW-0732">Signal</keyword>